<dbReference type="PATRIC" id="fig|907348.3.peg.1287"/>
<feature type="signal peptide" evidence="1">
    <location>
        <begin position="1"/>
        <end position="28"/>
    </location>
</feature>
<dbReference type="SUPFAM" id="SSF88713">
    <property type="entry name" value="Glycoside hydrolase/deacetylase"/>
    <property type="match status" value="1"/>
</dbReference>
<gene>
    <name evidence="3" type="ORF">TresaDRAFT_1718</name>
</gene>
<feature type="domain" description="NodB homology" evidence="2">
    <location>
        <begin position="522"/>
        <end position="722"/>
    </location>
</feature>
<dbReference type="SUPFAM" id="SSF50998">
    <property type="entry name" value="Quinoprotein alcohol dehydrogenase-like"/>
    <property type="match status" value="1"/>
</dbReference>
<dbReference type="Gene3D" id="3.20.20.370">
    <property type="entry name" value="Glycoside hydrolase/deacetylase"/>
    <property type="match status" value="1"/>
</dbReference>
<evidence type="ECO:0000256" key="1">
    <source>
        <dbReference type="SAM" id="SignalP"/>
    </source>
</evidence>
<evidence type="ECO:0000313" key="4">
    <source>
        <dbReference type="Proteomes" id="UP000003571"/>
    </source>
</evidence>
<dbReference type="GO" id="GO:0016810">
    <property type="term" value="F:hydrolase activity, acting on carbon-nitrogen (but not peptide) bonds"/>
    <property type="evidence" value="ECO:0007669"/>
    <property type="project" value="InterPro"/>
</dbReference>
<evidence type="ECO:0000259" key="2">
    <source>
        <dbReference type="PROSITE" id="PS51677"/>
    </source>
</evidence>
<feature type="chain" id="PRO_5003609202" evidence="1">
    <location>
        <begin position="29"/>
        <end position="722"/>
    </location>
</feature>
<dbReference type="GO" id="GO:0005975">
    <property type="term" value="P:carbohydrate metabolic process"/>
    <property type="evidence" value="ECO:0007669"/>
    <property type="project" value="InterPro"/>
</dbReference>
<dbReference type="InterPro" id="IPR002509">
    <property type="entry name" value="NODB_dom"/>
</dbReference>
<dbReference type="InterPro" id="IPR011047">
    <property type="entry name" value="Quinoprotein_ADH-like_sf"/>
</dbReference>
<reference evidence="3 4" key="1">
    <citation type="submission" date="2011-09" db="EMBL/GenBank/DDBJ databases">
        <title>The draft genome of Treponema saccharophilum DSM 2985.</title>
        <authorList>
            <consortium name="US DOE Joint Genome Institute (JGI-PGF)"/>
            <person name="Lucas S."/>
            <person name="Copeland A."/>
            <person name="Lapidus A."/>
            <person name="Glavina del Rio T."/>
            <person name="Dalin E."/>
            <person name="Tice H."/>
            <person name="Bruce D."/>
            <person name="Goodwin L."/>
            <person name="Pitluck S."/>
            <person name="Peters L."/>
            <person name="Kyrpides N."/>
            <person name="Mavromatis K."/>
            <person name="Ivanova N."/>
            <person name="Markowitz V."/>
            <person name="Cheng J.-F."/>
            <person name="Hugenholtz P."/>
            <person name="Woyke T."/>
            <person name="Wu D."/>
            <person name="Gronow S."/>
            <person name="Wellnitz S."/>
            <person name="Brambilla E."/>
            <person name="Klenk H.-P."/>
            <person name="Eisen J.A."/>
        </authorList>
    </citation>
    <scope>NUCLEOTIDE SEQUENCE [LARGE SCALE GENOMIC DNA]</scope>
    <source>
        <strain evidence="3 4">DSM 2985</strain>
    </source>
</reference>
<dbReference type="STRING" id="907348.TresaDRAFT_1718"/>
<dbReference type="EMBL" id="AGRW01000044">
    <property type="protein sequence ID" value="EIC01966.1"/>
    <property type="molecule type" value="Genomic_DNA"/>
</dbReference>
<name>H7EK79_9SPIR</name>
<dbReference type="eggNOG" id="COG0726">
    <property type="taxonomic scope" value="Bacteria"/>
</dbReference>
<dbReference type="CDD" id="cd10917">
    <property type="entry name" value="CE4_NodB_like_6s_7s"/>
    <property type="match status" value="1"/>
</dbReference>
<dbReference type="AlphaFoldDB" id="H7EK79"/>
<dbReference type="RefSeq" id="WP_002703907.1">
    <property type="nucleotide sequence ID" value="NZ_AGRW01000044.1"/>
</dbReference>
<dbReference type="Pfam" id="PF01522">
    <property type="entry name" value="Polysacc_deac_1"/>
    <property type="match status" value="1"/>
</dbReference>
<dbReference type="InterPro" id="IPR011330">
    <property type="entry name" value="Glyco_hydro/deAcase_b/a-brl"/>
</dbReference>
<keyword evidence="1" id="KW-0732">Signal</keyword>
<organism evidence="3 4">
    <name type="scientific">Treponema saccharophilum DSM 2985</name>
    <dbReference type="NCBI Taxonomy" id="907348"/>
    <lineage>
        <taxon>Bacteria</taxon>
        <taxon>Pseudomonadati</taxon>
        <taxon>Spirochaetota</taxon>
        <taxon>Spirochaetia</taxon>
        <taxon>Spirochaetales</taxon>
        <taxon>Treponemataceae</taxon>
        <taxon>Treponema</taxon>
    </lineage>
</organism>
<protein>
    <submittedName>
        <fullName evidence="3">Polysaccharide deacetylase</fullName>
    </submittedName>
</protein>
<sequence>MVRCRVLLNKAKLFFVFLSLLLPFSAPAELFSNPRLGGNGRVSFEVVTAGLTGARTLVCADVAGGEFDLLTCYPERMELLSGGSVLQIRNQFGTARYSSVSGDLIWVSRTNSFAGRKSGPEAVSFDGRWVCFVRRKNAVRGELVLRSASTSEEKVLAADVPFSFSAVPVKWSPDSRIFVYEACGRLFFCDPDAEMKNLQPDESFREIGGGGINSIEWSSSPFGRSSLVYIDGDIVYRISANEIHTRGLYRKLVGIGSVSARLPFSFDPGSDLFWADGESVAVLKSGNVLSVFGRGVDFSAALSPPSLPVSDCAVFWFGGKPLVWFCDARSSSVMLLSEGSLATLSRSSSRVRPSLSPDGSLIALATDDALEVRDGSFSVVAKFSGEKIVSCVWGGNSSIFVGSEKCVSLWDFSRGKNVRKTLFLSSVASSAWVSGRNVARACDGTLFEYVPASSLWREIDSTSGFARLVDGSISSRQVQDGKYRVYVGKSASGRDGVFVRTLSGDIETRDIVSGAGGGSYKGRVELVFDALDSDEGLDFVLSVLDFYNIKATFFINGEFIRRFPEKVRMIAGRNHVCASMFFSGANLLELARDGYVVDGDFIARGLARNEDEFLAATGKELSLLWHAPFYKATQAMKEAGARAGYEYFEAGRFSLDAADYADGNGGRWHMKSSEIVLFYVENSFPGCRIPVTIGKSSSGRADYLYQKLDLLVDALISEGFSF</sequence>
<dbReference type="OrthoDB" id="9806342at2"/>
<keyword evidence="4" id="KW-1185">Reference proteome</keyword>
<comment type="caution">
    <text evidence="3">The sequence shown here is derived from an EMBL/GenBank/DDBJ whole genome shotgun (WGS) entry which is preliminary data.</text>
</comment>
<evidence type="ECO:0000313" key="3">
    <source>
        <dbReference type="EMBL" id="EIC01966.1"/>
    </source>
</evidence>
<dbReference type="Proteomes" id="UP000003571">
    <property type="component" value="Unassembled WGS sequence"/>
</dbReference>
<accession>H7EK79</accession>
<proteinExistence type="predicted"/>
<dbReference type="PROSITE" id="PS51677">
    <property type="entry name" value="NODB"/>
    <property type="match status" value="1"/>
</dbReference>